<sequence length="68" mass="7236">MYSLVSCCSQFFILKSLCNQWLTWLLVEDTGNPVMGASSANGGMSSATRHILYASTASIPGGHVLSKP</sequence>
<name>A0A0G4KFD5_VERLO</name>
<evidence type="ECO:0000313" key="2">
    <source>
        <dbReference type="Proteomes" id="UP000045706"/>
    </source>
</evidence>
<dbReference type="Proteomes" id="UP000045706">
    <property type="component" value="Unassembled WGS sequence"/>
</dbReference>
<evidence type="ECO:0000313" key="1">
    <source>
        <dbReference type="EMBL" id="CRJ88353.1"/>
    </source>
</evidence>
<protein>
    <submittedName>
        <fullName evidence="1">Uncharacterized protein</fullName>
    </submittedName>
</protein>
<gene>
    <name evidence="1" type="ORF">BN1723_001556</name>
</gene>
<organism evidence="1 2">
    <name type="scientific">Verticillium longisporum</name>
    <name type="common">Verticillium dahliae var. longisporum</name>
    <dbReference type="NCBI Taxonomy" id="100787"/>
    <lineage>
        <taxon>Eukaryota</taxon>
        <taxon>Fungi</taxon>
        <taxon>Dikarya</taxon>
        <taxon>Ascomycota</taxon>
        <taxon>Pezizomycotina</taxon>
        <taxon>Sordariomycetes</taxon>
        <taxon>Hypocreomycetidae</taxon>
        <taxon>Glomerellales</taxon>
        <taxon>Plectosphaerellaceae</taxon>
        <taxon>Verticillium</taxon>
    </lineage>
</organism>
<accession>A0A0G4KFD5</accession>
<proteinExistence type="predicted"/>
<dbReference type="AlphaFoldDB" id="A0A0G4KFD5"/>
<dbReference type="EMBL" id="CVQI01000002">
    <property type="protein sequence ID" value="CRJ88353.1"/>
    <property type="molecule type" value="Genomic_DNA"/>
</dbReference>
<reference evidence="2" key="1">
    <citation type="submission" date="2015-05" db="EMBL/GenBank/DDBJ databases">
        <authorList>
            <person name="Fogelqvist Johan"/>
        </authorList>
    </citation>
    <scope>NUCLEOTIDE SEQUENCE [LARGE SCALE GENOMIC DNA]</scope>
</reference>